<sequence length="154" mass="16889">MALNSVSIEKTGGWYGFLNGLALIAYALILQITHLADVPILRFGFLVISVIFICMSISSLKQARGGMVRYLQGIAVGSVTSIVATVMFAFFTVINIQFFGSNIIEILQSENTMGEHLTLTSVFLVITMIGIPGGVLTSFIVMQYFKRPDHKFSQ</sequence>
<evidence type="ECO:0000313" key="3">
    <source>
        <dbReference type="Proteomes" id="UP000326570"/>
    </source>
</evidence>
<evidence type="ECO:0000313" key="2">
    <source>
        <dbReference type="EMBL" id="KAA9332850.1"/>
    </source>
</evidence>
<gene>
    <name evidence="2" type="ORF">F0P94_12715</name>
</gene>
<evidence type="ECO:0008006" key="4">
    <source>
        <dbReference type="Google" id="ProtNLM"/>
    </source>
</evidence>
<keyword evidence="1" id="KW-0472">Membrane</keyword>
<feature type="transmembrane region" description="Helical" evidence="1">
    <location>
        <begin position="119"/>
        <end position="145"/>
    </location>
</feature>
<feature type="transmembrane region" description="Helical" evidence="1">
    <location>
        <begin position="70"/>
        <end position="99"/>
    </location>
</feature>
<protein>
    <recommendedName>
        <fullName evidence="4">DUF4199 domain-containing protein</fullName>
    </recommendedName>
</protein>
<evidence type="ECO:0000256" key="1">
    <source>
        <dbReference type="SAM" id="Phobius"/>
    </source>
</evidence>
<accession>A0A5N1IS60</accession>
<feature type="transmembrane region" description="Helical" evidence="1">
    <location>
        <begin position="12"/>
        <end position="34"/>
    </location>
</feature>
<keyword evidence="1" id="KW-1133">Transmembrane helix</keyword>
<dbReference type="EMBL" id="VTWT01000006">
    <property type="protein sequence ID" value="KAA9332850.1"/>
    <property type="molecule type" value="Genomic_DNA"/>
</dbReference>
<dbReference type="RefSeq" id="WP_150904262.1">
    <property type="nucleotide sequence ID" value="NZ_VTWT01000006.1"/>
</dbReference>
<reference evidence="2 3" key="1">
    <citation type="submission" date="2019-09" db="EMBL/GenBank/DDBJ databases">
        <title>Genome sequence of Adhaeribacter sp. M2.</title>
        <authorList>
            <person name="Srinivasan S."/>
        </authorList>
    </citation>
    <scope>NUCLEOTIDE SEQUENCE [LARGE SCALE GENOMIC DNA]</scope>
    <source>
        <strain evidence="2 3">M2</strain>
    </source>
</reference>
<proteinExistence type="predicted"/>
<keyword evidence="1" id="KW-0812">Transmembrane</keyword>
<organism evidence="2 3">
    <name type="scientific">Adhaeribacter soli</name>
    <dbReference type="NCBI Taxonomy" id="2607655"/>
    <lineage>
        <taxon>Bacteria</taxon>
        <taxon>Pseudomonadati</taxon>
        <taxon>Bacteroidota</taxon>
        <taxon>Cytophagia</taxon>
        <taxon>Cytophagales</taxon>
        <taxon>Hymenobacteraceae</taxon>
        <taxon>Adhaeribacter</taxon>
    </lineage>
</organism>
<name>A0A5N1IS60_9BACT</name>
<comment type="caution">
    <text evidence="2">The sequence shown here is derived from an EMBL/GenBank/DDBJ whole genome shotgun (WGS) entry which is preliminary data.</text>
</comment>
<dbReference type="Proteomes" id="UP000326570">
    <property type="component" value="Unassembled WGS sequence"/>
</dbReference>
<feature type="transmembrane region" description="Helical" evidence="1">
    <location>
        <begin position="40"/>
        <end position="58"/>
    </location>
</feature>
<dbReference type="AlphaFoldDB" id="A0A5N1IS60"/>
<keyword evidence="3" id="KW-1185">Reference proteome</keyword>